<dbReference type="Proteomes" id="UP000828390">
    <property type="component" value="Unassembled WGS sequence"/>
</dbReference>
<dbReference type="AlphaFoldDB" id="A0A9D4CYI1"/>
<evidence type="ECO:0000313" key="2">
    <source>
        <dbReference type="Proteomes" id="UP000828390"/>
    </source>
</evidence>
<reference evidence="1" key="1">
    <citation type="journal article" date="2019" name="bioRxiv">
        <title>The Genome of the Zebra Mussel, Dreissena polymorpha: A Resource for Invasive Species Research.</title>
        <authorList>
            <person name="McCartney M.A."/>
            <person name="Auch B."/>
            <person name="Kono T."/>
            <person name="Mallez S."/>
            <person name="Zhang Y."/>
            <person name="Obille A."/>
            <person name="Becker A."/>
            <person name="Abrahante J.E."/>
            <person name="Garbe J."/>
            <person name="Badalamenti J.P."/>
            <person name="Herman A."/>
            <person name="Mangelson H."/>
            <person name="Liachko I."/>
            <person name="Sullivan S."/>
            <person name="Sone E.D."/>
            <person name="Koren S."/>
            <person name="Silverstein K.A.T."/>
            <person name="Beckman K.B."/>
            <person name="Gohl D.M."/>
        </authorList>
    </citation>
    <scope>NUCLEOTIDE SEQUENCE</scope>
    <source>
        <strain evidence="1">Duluth1</strain>
        <tissue evidence="1">Whole animal</tissue>
    </source>
</reference>
<reference evidence="1" key="2">
    <citation type="submission" date="2020-11" db="EMBL/GenBank/DDBJ databases">
        <authorList>
            <person name="McCartney M.A."/>
            <person name="Auch B."/>
            <person name="Kono T."/>
            <person name="Mallez S."/>
            <person name="Becker A."/>
            <person name="Gohl D.M."/>
            <person name="Silverstein K.A.T."/>
            <person name="Koren S."/>
            <person name="Bechman K.B."/>
            <person name="Herman A."/>
            <person name="Abrahante J.E."/>
            <person name="Garbe J."/>
        </authorList>
    </citation>
    <scope>NUCLEOTIDE SEQUENCE</scope>
    <source>
        <strain evidence="1">Duluth1</strain>
        <tissue evidence="1">Whole animal</tissue>
    </source>
</reference>
<accession>A0A9D4CYI1</accession>
<keyword evidence="2" id="KW-1185">Reference proteome</keyword>
<organism evidence="1 2">
    <name type="scientific">Dreissena polymorpha</name>
    <name type="common">Zebra mussel</name>
    <name type="synonym">Mytilus polymorpha</name>
    <dbReference type="NCBI Taxonomy" id="45954"/>
    <lineage>
        <taxon>Eukaryota</taxon>
        <taxon>Metazoa</taxon>
        <taxon>Spiralia</taxon>
        <taxon>Lophotrochozoa</taxon>
        <taxon>Mollusca</taxon>
        <taxon>Bivalvia</taxon>
        <taxon>Autobranchia</taxon>
        <taxon>Heteroconchia</taxon>
        <taxon>Euheterodonta</taxon>
        <taxon>Imparidentia</taxon>
        <taxon>Neoheterodontei</taxon>
        <taxon>Myida</taxon>
        <taxon>Dreissenoidea</taxon>
        <taxon>Dreissenidae</taxon>
        <taxon>Dreissena</taxon>
    </lineage>
</organism>
<dbReference type="EMBL" id="JAIWYP010000011">
    <property type="protein sequence ID" value="KAH3734909.1"/>
    <property type="molecule type" value="Genomic_DNA"/>
</dbReference>
<sequence>MTYTPIICGIKAGNHTKPTSHLSELIVSSIQTAIVGSRNASGAVAMSNAPAATNMIGSLISLHIGVALGWSSGGIMLRIFPTGFISNRTNKPSMTQIVANNRKGTTFPTN</sequence>
<name>A0A9D4CYI1_DREPO</name>
<comment type="caution">
    <text evidence="1">The sequence shown here is derived from an EMBL/GenBank/DDBJ whole genome shotgun (WGS) entry which is preliminary data.</text>
</comment>
<evidence type="ECO:0000313" key="1">
    <source>
        <dbReference type="EMBL" id="KAH3734909.1"/>
    </source>
</evidence>
<proteinExistence type="predicted"/>
<protein>
    <submittedName>
        <fullName evidence="1">Uncharacterized protein</fullName>
    </submittedName>
</protein>
<gene>
    <name evidence="1" type="ORF">DPMN_041360</name>
</gene>